<dbReference type="RefSeq" id="WP_284915765.1">
    <property type="nucleotide sequence ID" value="NZ_CP126980.1"/>
</dbReference>
<name>A0ABY8WB00_9ACTN</name>
<organism evidence="1 2">
    <name type="scientific">Actinoplanes oblitus</name>
    <dbReference type="NCBI Taxonomy" id="3040509"/>
    <lineage>
        <taxon>Bacteria</taxon>
        <taxon>Bacillati</taxon>
        <taxon>Actinomycetota</taxon>
        <taxon>Actinomycetes</taxon>
        <taxon>Micromonosporales</taxon>
        <taxon>Micromonosporaceae</taxon>
        <taxon>Actinoplanes</taxon>
    </lineage>
</organism>
<dbReference type="InterPro" id="IPR043519">
    <property type="entry name" value="NT_sf"/>
</dbReference>
<protein>
    <submittedName>
        <fullName evidence="1">Nucleotidyltransferase domain-containing protein</fullName>
    </submittedName>
</protein>
<proteinExistence type="predicted"/>
<accession>A0ABY8WB00</accession>
<keyword evidence="2" id="KW-1185">Reference proteome</keyword>
<dbReference type="SUPFAM" id="SSF81301">
    <property type="entry name" value="Nucleotidyltransferase"/>
    <property type="match status" value="1"/>
</dbReference>
<evidence type="ECO:0000313" key="2">
    <source>
        <dbReference type="Proteomes" id="UP001240150"/>
    </source>
</evidence>
<dbReference type="EMBL" id="CP126980">
    <property type="protein sequence ID" value="WIM94547.1"/>
    <property type="molecule type" value="Genomic_DNA"/>
</dbReference>
<reference evidence="1 2" key="1">
    <citation type="submission" date="2023-06" db="EMBL/GenBank/DDBJ databases">
        <authorList>
            <person name="Yushchuk O."/>
            <person name="Binda E."/>
            <person name="Ruckert-Reed C."/>
            <person name="Fedorenko V."/>
            <person name="Kalinowski J."/>
            <person name="Marinelli F."/>
        </authorList>
    </citation>
    <scope>NUCLEOTIDE SEQUENCE [LARGE SCALE GENOMIC DNA]</scope>
    <source>
        <strain evidence="1 2">NRRL 3884</strain>
    </source>
</reference>
<dbReference type="Proteomes" id="UP001240150">
    <property type="component" value="Chromosome"/>
</dbReference>
<evidence type="ECO:0000313" key="1">
    <source>
        <dbReference type="EMBL" id="WIM94547.1"/>
    </source>
</evidence>
<sequence length="218" mass="23689">MDPVDVARELVLDRFPDAEWALLTGSVVGPHRTAGSDLDIVVLDETDPGHRESLHHRGWPVEFFVHTRARLAGFLASELAQRKPSTHRMLADGVVLLGDPGDLPARCARVLADGPAPLTAAEREWLRYGLTDGLDDLRHATDPGERVVIAATLWTGAAEAYLAAAGRWLSGGKWLLRNLREYDPAFAERWLASRDDPAAIAAEVLDGAGGPLFDGYRA</sequence>
<gene>
    <name evidence="1" type="ORF">ACTOB_006578</name>
</gene>